<dbReference type="InterPro" id="IPR015422">
    <property type="entry name" value="PyrdxlP-dep_Trfase_small"/>
</dbReference>
<dbReference type="NCBIfam" id="NF004426">
    <property type="entry name" value="PRK05769.1"/>
    <property type="match status" value="1"/>
</dbReference>
<dbReference type="EC" id="2.6.1.13" evidence="3"/>
<dbReference type="GO" id="GO:0030170">
    <property type="term" value="F:pyridoxal phosphate binding"/>
    <property type="evidence" value="ECO:0007669"/>
    <property type="project" value="InterPro"/>
</dbReference>
<dbReference type="InterPro" id="IPR050103">
    <property type="entry name" value="Class-III_PLP-dep_AT"/>
</dbReference>
<dbReference type="PANTHER" id="PTHR11986">
    <property type="entry name" value="AMINOTRANSFERASE CLASS III"/>
    <property type="match status" value="1"/>
</dbReference>
<accession>A0A8J8TN58</accession>
<dbReference type="InterPro" id="IPR015421">
    <property type="entry name" value="PyrdxlP-dep_Trfase_major"/>
</dbReference>
<dbReference type="InterPro" id="IPR005814">
    <property type="entry name" value="Aminotrans_3"/>
</dbReference>
<dbReference type="FunFam" id="3.40.640.10:FF:000013">
    <property type="entry name" value="4-aminobutyrate aminotransferase"/>
    <property type="match status" value="1"/>
</dbReference>
<evidence type="ECO:0000256" key="2">
    <source>
        <dbReference type="ARBA" id="ARBA00008954"/>
    </source>
</evidence>
<dbReference type="RefSeq" id="WP_148860697.1">
    <property type="nucleotide sequence ID" value="NZ_PHNJ01000026.1"/>
</dbReference>
<evidence type="ECO:0000256" key="9">
    <source>
        <dbReference type="RuleBase" id="RU003560"/>
    </source>
</evidence>
<dbReference type="SUPFAM" id="SSF53383">
    <property type="entry name" value="PLP-dependent transferases"/>
    <property type="match status" value="1"/>
</dbReference>
<keyword evidence="4 11" id="KW-0032">Aminotransferase</keyword>
<protein>
    <recommendedName>
        <fullName evidence="8">Ornithine aminotransferase</fullName>
        <ecNumber evidence="3">2.6.1.13</ecNumber>
    </recommendedName>
</protein>
<evidence type="ECO:0000313" key="12">
    <source>
        <dbReference type="Proteomes" id="UP000766904"/>
    </source>
</evidence>
<evidence type="ECO:0000256" key="1">
    <source>
        <dbReference type="ARBA" id="ARBA00001933"/>
    </source>
</evidence>
<dbReference type="Proteomes" id="UP000766904">
    <property type="component" value="Unassembled WGS sequence"/>
</dbReference>
<dbReference type="PROSITE" id="PS00600">
    <property type="entry name" value="AA_TRANSFER_CLASS_3"/>
    <property type="match status" value="1"/>
</dbReference>
<dbReference type="InterPro" id="IPR015424">
    <property type="entry name" value="PyrdxlP-dep_Trfase"/>
</dbReference>
<keyword evidence="5" id="KW-0808">Transferase</keyword>
<evidence type="ECO:0000256" key="3">
    <source>
        <dbReference type="ARBA" id="ARBA00012924"/>
    </source>
</evidence>
<keyword evidence="12" id="KW-1185">Reference proteome</keyword>
<dbReference type="GO" id="GO:0004587">
    <property type="term" value="F:ornithine aminotransferase activity"/>
    <property type="evidence" value="ECO:0007669"/>
    <property type="project" value="UniProtKB-EC"/>
</dbReference>
<feature type="region of interest" description="Disordered" evidence="10">
    <location>
        <begin position="1"/>
        <end position="20"/>
    </location>
</feature>
<keyword evidence="6 9" id="KW-0663">Pyridoxal phosphate</keyword>
<dbReference type="PIRSF" id="PIRSF000521">
    <property type="entry name" value="Transaminase_4ab_Lys_Orn"/>
    <property type="match status" value="1"/>
</dbReference>
<comment type="cofactor">
    <cofactor evidence="1">
        <name>pyridoxal 5'-phosphate</name>
        <dbReference type="ChEBI" id="CHEBI:597326"/>
    </cofactor>
</comment>
<evidence type="ECO:0000256" key="5">
    <source>
        <dbReference type="ARBA" id="ARBA00022679"/>
    </source>
</evidence>
<dbReference type="GO" id="GO:0042802">
    <property type="term" value="F:identical protein binding"/>
    <property type="evidence" value="ECO:0007669"/>
    <property type="project" value="TreeGrafter"/>
</dbReference>
<comment type="similarity">
    <text evidence="2 9">Belongs to the class-III pyridoxal-phosphate-dependent aminotransferase family.</text>
</comment>
<comment type="caution">
    <text evidence="11">The sequence shown here is derived from an EMBL/GenBank/DDBJ whole genome shotgun (WGS) entry which is preliminary data.</text>
</comment>
<reference evidence="11" key="1">
    <citation type="submission" date="2017-11" db="EMBL/GenBank/DDBJ databases">
        <authorList>
            <person name="Kajale S.C."/>
            <person name="Sharma A."/>
        </authorList>
    </citation>
    <scope>NUCLEOTIDE SEQUENCE</scope>
    <source>
        <strain evidence="11">LS1_42</strain>
    </source>
</reference>
<dbReference type="Pfam" id="PF00202">
    <property type="entry name" value="Aminotran_3"/>
    <property type="match status" value="1"/>
</dbReference>
<dbReference type="OrthoDB" id="6534at2157"/>
<evidence type="ECO:0000256" key="4">
    <source>
        <dbReference type="ARBA" id="ARBA00022576"/>
    </source>
</evidence>
<evidence type="ECO:0000256" key="6">
    <source>
        <dbReference type="ARBA" id="ARBA00022898"/>
    </source>
</evidence>
<evidence type="ECO:0000313" key="11">
    <source>
        <dbReference type="EMBL" id="TYL35948.1"/>
    </source>
</evidence>
<dbReference type="PANTHER" id="PTHR11986:SF58">
    <property type="entry name" value="LEUCINE_METHIONINE RACEMASE"/>
    <property type="match status" value="1"/>
</dbReference>
<evidence type="ECO:0000256" key="7">
    <source>
        <dbReference type="ARBA" id="ARBA00052899"/>
    </source>
</evidence>
<organism evidence="11 12">
    <name type="scientific">Natronococcus pandeyae</name>
    <dbReference type="NCBI Taxonomy" id="2055836"/>
    <lineage>
        <taxon>Archaea</taxon>
        <taxon>Methanobacteriati</taxon>
        <taxon>Methanobacteriota</taxon>
        <taxon>Stenosarchaea group</taxon>
        <taxon>Halobacteria</taxon>
        <taxon>Halobacteriales</taxon>
        <taxon>Natrialbaceae</taxon>
        <taxon>Natronococcus</taxon>
    </lineage>
</organism>
<proteinExistence type="inferred from homology"/>
<dbReference type="Gene3D" id="3.40.640.10">
    <property type="entry name" value="Type I PLP-dependent aspartate aminotransferase-like (Major domain)"/>
    <property type="match status" value="1"/>
</dbReference>
<evidence type="ECO:0000256" key="8">
    <source>
        <dbReference type="ARBA" id="ARBA00073894"/>
    </source>
</evidence>
<gene>
    <name evidence="11" type="ORF">CV102_25060</name>
</gene>
<evidence type="ECO:0000256" key="10">
    <source>
        <dbReference type="SAM" id="MobiDB-lite"/>
    </source>
</evidence>
<name>A0A8J8TN58_9EURY</name>
<dbReference type="InterPro" id="IPR049704">
    <property type="entry name" value="Aminotrans_3_PPA_site"/>
</dbReference>
<sequence length="449" mass="48459">MGDKRAMPAAEPQIETDLPGEETKRLVEADERVISPSSPRAYPLAIERASGVTVTDVDGNTFWDFASGIAVTNVGHNHEQVVEAAKDQLDTLVYPAFCDYYSPEPVRLAERLVELAPGDSSKQLFFGNSGTEAVEAGMKLARHHTGRHRFIAFEGAFHGRTMGSLSLTASKTKYKRKFGPLVPGVDHVPYPDQSAADGPEDALERTFDALEDLLRTRVPADEVAGIVVEPIQGEGGYVVPPEGFHQRLREFADEHGMLLIADEIQTGFGRTGEWFAMDHWDVEPDITLMGKGIANGLPMSAMVARSDVMSWESGTHASTYHGNPVAAAASNAVIDVIEEEGLLANARTVGAHLQAELTDLAAEVDEISTVRGRGLMIGVEFTDPRTGEALGDLSEEIMHAAWKRGLMILPCGQSTIRFAPPLTITREQASTAADIFADAVADAVVATER</sequence>
<comment type="catalytic activity">
    <reaction evidence="7">
        <text>L-ornithine + 2-oxoglutarate = L-glutamate 5-semialdehyde + L-glutamate</text>
        <dbReference type="Rhea" id="RHEA:25160"/>
        <dbReference type="ChEBI" id="CHEBI:16810"/>
        <dbReference type="ChEBI" id="CHEBI:29985"/>
        <dbReference type="ChEBI" id="CHEBI:46911"/>
        <dbReference type="ChEBI" id="CHEBI:58066"/>
        <dbReference type="EC" id="2.6.1.13"/>
    </reaction>
</comment>
<dbReference type="AlphaFoldDB" id="A0A8J8TN58"/>
<dbReference type="EMBL" id="PHNJ01000026">
    <property type="protein sequence ID" value="TYL35948.1"/>
    <property type="molecule type" value="Genomic_DNA"/>
</dbReference>
<dbReference type="Gene3D" id="3.90.1150.10">
    <property type="entry name" value="Aspartate Aminotransferase, domain 1"/>
    <property type="match status" value="1"/>
</dbReference>
<dbReference type="CDD" id="cd00610">
    <property type="entry name" value="OAT_like"/>
    <property type="match status" value="1"/>
</dbReference>